<organism evidence="1 2">
    <name type="scientific">Coptis chinensis</name>
    <dbReference type="NCBI Taxonomy" id="261450"/>
    <lineage>
        <taxon>Eukaryota</taxon>
        <taxon>Viridiplantae</taxon>
        <taxon>Streptophyta</taxon>
        <taxon>Embryophyta</taxon>
        <taxon>Tracheophyta</taxon>
        <taxon>Spermatophyta</taxon>
        <taxon>Magnoliopsida</taxon>
        <taxon>Ranunculales</taxon>
        <taxon>Ranunculaceae</taxon>
        <taxon>Coptidoideae</taxon>
        <taxon>Coptis</taxon>
    </lineage>
</organism>
<accession>A0A835M026</accession>
<dbReference type="PANTHER" id="PTHR46994">
    <property type="entry name" value="5'-METHYLTHIOADENOSINE/S-ADENOSYLHOMOCYSTEINE NUCLEOSIDASE 1"/>
    <property type="match status" value="1"/>
</dbReference>
<dbReference type="OrthoDB" id="1153057at2759"/>
<comment type="caution">
    <text evidence="1">The sequence shown here is derived from an EMBL/GenBank/DDBJ whole genome shotgun (WGS) entry which is preliminary data.</text>
</comment>
<dbReference type="AlphaFoldDB" id="A0A835M026"/>
<protein>
    <submittedName>
        <fullName evidence="1">Uncharacterized protein</fullName>
    </submittedName>
</protein>
<evidence type="ECO:0000313" key="2">
    <source>
        <dbReference type="Proteomes" id="UP000631114"/>
    </source>
</evidence>
<dbReference type="Proteomes" id="UP000631114">
    <property type="component" value="Unassembled WGS sequence"/>
</dbReference>
<dbReference type="GO" id="GO:0019509">
    <property type="term" value="P:L-methionine salvage from methylthioadenosine"/>
    <property type="evidence" value="ECO:0007669"/>
    <property type="project" value="InterPro"/>
</dbReference>
<keyword evidence="2" id="KW-1185">Reference proteome</keyword>
<dbReference type="GO" id="GO:0008930">
    <property type="term" value="F:methylthioadenosine nucleosidase activity"/>
    <property type="evidence" value="ECO:0007669"/>
    <property type="project" value="InterPro"/>
</dbReference>
<dbReference type="Gene3D" id="3.40.50.1580">
    <property type="entry name" value="Nucleoside phosphorylase domain"/>
    <property type="match status" value="1"/>
</dbReference>
<name>A0A835M026_9MAGN</name>
<reference evidence="1 2" key="1">
    <citation type="submission" date="2020-10" db="EMBL/GenBank/DDBJ databases">
        <title>The Coptis chinensis genome and diversification of protoberbering-type alkaloids.</title>
        <authorList>
            <person name="Wang B."/>
            <person name="Shu S."/>
            <person name="Song C."/>
            <person name="Liu Y."/>
        </authorList>
    </citation>
    <scope>NUCLEOTIDE SEQUENCE [LARGE SCALE GENOMIC DNA]</scope>
    <source>
        <strain evidence="1">HL-2020</strain>
        <tissue evidence="1">Leaf</tissue>
    </source>
</reference>
<dbReference type="InterPro" id="IPR044580">
    <property type="entry name" value="MTAN"/>
</dbReference>
<dbReference type="SUPFAM" id="SSF53167">
    <property type="entry name" value="Purine and uridine phosphorylases"/>
    <property type="match status" value="1"/>
</dbReference>
<dbReference type="EMBL" id="JADFTS010000004">
    <property type="protein sequence ID" value="KAF9609369.1"/>
    <property type="molecule type" value="Genomic_DNA"/>
</dbReference>
<dbReference type="GO" id="GO:0009116">
    <property type="term" value="P:nucleoside metabolic process"/>
    <property type="evidence" value="ECO:0007669"/>
    <property type="project" value="InterPro"/>
</dbReference>
<evidence type="ECO:0000313" key="1">
    <source>
        <dbReference type="EMBL" id="KAF9609369.1"/>
    </source>
</evidence>
<dbReference type="InterPro" id="IPR035994">
    <property type="entry name" value="Nucleoside_phosphorylase_sf"/>
</dbReference>
<sequence length="158" mass="17044">MKRAQVLDATLGPVQKMKRSQVLDAAFGPLQNRKGVQVLDAAFGLIRKMKRARMGVLINTWGQPKQGKGQDVNINMIWPGKEGVSGVDSVGTVLASLVTCASIQALRQDLIINTGTSDGFKAKGACFGDVFLVTGVAFHDRRIPNSSFLNRVGIFVFP</sequence>
<gene>
    <name evidence="1" type="ORF">IFM89_015624</name>
</gene>
<proteinExistence type="predicted"/>
<dbReference type="PANTHER" id="PTHR46994:SF1">
    <property type="entry name" value="5'-METHYLTHIOADENOSINE NUCLEOSIDASE"/>
    <property type="match status" value="1"/>
</dbReference>